<sequence>SALICNKCLYWTSQPKEQQKCTNDTSICQSNYCLTSSVIYPNGTEVVRRSCDEAELCQDPEKGCNRATTKSCAFDCCNTYNCNNYTPSSASGAPSSTTGVMVTKFTLSLMVIVGFIFA</sequence>
<name>A0A6S7GRY9_PARCT</name>
<accession>A0A6S7GRY9</accession>
<reference evidence="1" key="1">
    <citation type="submission" date="2020-04" db="EMBL/GenBank/DDBJ databases">
        <authorList>
            <person name="Alioto T."/>
            <person name="Alioto T."/>
            <person name="Gomez Garrido J."/>
        </authorList>
    </citation>
    <scope>NUCLEOTIDE SEQUENCE</scope>
    <source>
        <strain evidence="1">A484AB</strain>
    </source>
</reference>
<keyword evidence="2" id="KW-1185">Reference proteome</keyword>
<dbReference type="EMBL" id="CACRXK020002540">
    <property type="protein sequence ID" value="CAB3994798.1"/>
    <property type="molecule type" value="Genomic_DNA"/>
</dbReference>
<gene>
    <name evidence="1" type="ORF">PACLA_8A035714</name>
</gene>
<evidence type="ECO:0000313" key="2">
    <source>
        <dbReference type="Proteomes" id="UP001152795"/>
    </source>
</evidence>
<dbReference type="Proteomes" id="UP001152795">
    <property type="component" value="Unassembled WGS sequence"/>
</dbReference>
<organism evidence="1 2">
    <name type="scientific">Paramuricea clavata</name>
    <name type="common">Red gorgonian</name>
    <name type="synonym">Violescent sea-whip</name>
    <dbReference type="NCBI Taxonomy" id="317549"/>
    <lineage>
        <taxon>Eukaryota</taxon>
        <taxon>Metazoa</taxon>
        <taxon>Cnidaria</taxon>
        <taxon>Anthozoa</taxon>
        <taxon>Octocorallia</taxon>
        <taxon>Malacalcyonacea</taxon>
        <taxon>Plexauridae</taxon>
        <taxon>Paramuricea</taxon>
    </lineage>
</organism>
<proteinExistence type="predicted"/>
<protein>
    <submittedName>
        <fullName evidence="1">Uncharacterized protein</fullName>
    </submittedName>
</protein>
<feature type="non-terminal residue" evidence="1">
    <location>
        <position position="1"/>
    </location>
</feature>
<comment type="caution">
    <text evidence="1">The sequence shown here is derived from an EMBL/GenBank/DDBJ whole genome shotgun (WGS) entry which is preliminary data.</text>
</comment>
<dbReference type="AlphaFoldDB" id="A0A6S7GRY9"/>
<evidence type="ECO:0000313" key="1">
    <source>
        <dbReference type="EMBL" id="CAB3994798.1"/>
    </source>
</evidence>